<organism evidence="7 8">
    <name type="scientific">Bemisia tabaci</name>
    <name type="common">Sweetpotato whitefly</name>
    <name type="synonym">Aleurodes tabaci</name>
    <dbReference type="NCBI Taxonomy" id="7038"/>
    <lineage>
        <taxon>Eukaryota</taxon>
        <taxon>Metazoa</taxon>
        <taxon>Ecdysozoa</taxon>
        <taxon>Arthropoda</taxon>
        <taxon>Hexapoda</taxon>
        <taxon>Insecta</taxon>
        <taxon>Pterygota</taxon>
        <taxon>Neoptera</taxon>
        <taxon>Paraneoptera</taxon>
        <taxon>Hemiptera</taxon>
        <taxon>Sternorrhyncha</taxon>
        <taxon>Aleyrodoidea</taxon>
        <taxon>Aleyrodidae</taxon>
        <taxon>Aleyrodinae</taxon>
        <taxon>Bemisia</taxon>
    </lineage>
</organism>
<dbReference type="SUPFAM" id="SSF52799">
    <property type="entry name" value="(Phosphotyrosine protein) phosphatases II"/>
    <property type="match status" value="1"/>
</dbReference>
<evidence type="ECO:0000256" key="2">
    <source>
        <dbReference type="ARBA" id="ARBA00022912"/>
    </source>
</evidence>
<dbReference type="GO" id="GO:0004725">
    <property type="term" value="F:protein tyrosine phosphatase activity"/>
    <property type="evidence" value="ECO:0007669"/>
    <property type="project" value="InterPro"/>
</dbReference>
<feature type="domain" description="Tyrosine specific protein phosphatases" evidence="6">
    <location>
        <begin position="166"/>
        <end position="233"/>
    </location>
</feature>
<dbReference type="Pfam" id="PF00782">
    <property type="entry name" value="DSPc"/>
    <property type="match status" value="1"/>
</dbReference>
<keyword evidence="8" id="KW-1185">Reference proteome</keyword>
<dbReference type="CDD" id="cd14506">
    <property type="entry name" value="PTP_PTPDC1"/>
    <property type="match status" value="1"/>
</dbReference>
<evidence type="ECO:0000256" key="1">
    <source>
        <dbReference type="ARBA" id="ARBA00022801"/>
    </source>
</evidence>
<feature type="region of interest" description="Disordered" evidence="3">
    <location>
        <begin position="343"/>
        <end position="383"/>
    </location>
</feature>
<dbReference type="GO" id="GO:0048666">
    <property type="term" value="P:neuron development"/>
    <property type="evidence" value="ECO:0007669"/>
    <property type="project" value="UniProtKB-ARBA"/>
</dbReference>
<dbReference type="PROSITE" id="PS50054">
    <property type="entry name" value="TYR_PHOSPHATASE_DUAL"/>
    <property type="match status" value="1"/>
</dbReference>
<dbReference type="InterPro" id="IPR016130">
    <property type="entry name" value="Tyr_Pase_AS"/>
</dbReference>
<dbReference type="Gene3D" id="3.90.190.10">
    <property type="entry name" value="Protein tyrosine phosphatase superfamily"/>
    <property type="match status" value="1"/>
</dbReference>
<keyword evidence="2" id="KW-0904">Protein phosphatase</keyword>
<feature type="domain" description="Tyrosine-protein phosphatase" evidence="5">
    <location>
        <begin position="149"/>
        <end position="251"/>
    </location>
</feature>
<evidence type="ECO:0008006" key="9">
    <source>
        <dbReference type="Google" id="ProtNLM"/>
    </source>
</evidence>
<feature type="compositionally biased region" description="Acidic residues" evidence="3">
    <location>
        <begin position="359"/>
        <end position="371"/>
    </location>
</feature>
<dbReference type="InterPro" id="IPR003595">
    <property type="entry name" value="Tyr_Pase_cat"/>
</dbReference>
<dbReference type="InterPro" id="IPR020422">
    <property type="entry name" value="TYR_PHOSPHATASE_DUAL_dom"/>
</dbReference>
<accession>A0A9P0A8J3</accession>
<dbReference type="InterPro" id="IPR029021">
    <property type="entry name" value="Prot-tyrosine_phosphatase-like"/>
</dbReference>
<protein>
    <recommendedName>
        <fullName evidence="9">Protein tyrosine phosphatase domain-containing protein 1</fullName>
    </recommendedName>
</protein>
<dbReference type="PRINTS" id="PR00700">
    <property type="entry name" value="PRTYPHPHTASE"/>
</dbReference>
<evidence type="ECO:0000259" key="5">
    <source>
        <dbReference type="PROSITE" id="PS50055"/>
    </source>
</evidence>
<dbReference type="InterPro" id="IPR000340">
    <property type="entry name" value="Dual-sp_phosphatase_cat-dom"/>
</dbReference>
<dbReference type="FunFam" id="3.90.190.10:FF:000157">
    <property type="entry name" value="Protein-tyrosine phosphatase"/>
    <property type="match status" value="1"/>
</dbReference>
<reference evidence="7" key="1">
    <citation type="submission" date="2021-12" db="EMBL/GenBank/DDBJ databases">
        <authorList>
            <person name="King R."/>
        </authorList>
    </citation>
    <scope>NUCLEOTIDE SEQUENCE</scope>
</reference>
<dbReference type="PROSITE" id="PS50055">
    <property type="entry name" value="TYR_PHOSPHATASE_PTP"/>
    <property type="match status" value="1"/>
</dbReference>
<evidence type="ECO:0000259" key="6">
    <source>
        <dbReference type="PROSITE" id="PS50056"/>
    </source>
</evidence>
<dbReference type="PROSITE" id="PS00383">
    <property type="entry name" value="TYR_PHOSPHATASE_1"/>
    <property type="match status" value="1"/>
</dbReference>
<dbReference type="SMART" id="SM00404">
    <property type="entry name" value="PTPc_motif"/>
    <property type="match status" value="1"/>
</dbReference>
<evidence type="ECO:0000313" key="7">
    <source>
        <dbReference type="EMBL" id="CAH0387894.1"/>
    </source>
</evidence>
<dbReference type="Proteomes" id="UP001152759">
    <property type="component" value="Chromosome 4"/>
</dbReference>
<dbReference type="InterPro" id="IPR050561">
    <property type="entry name" value="PTP"/>
</dbReference>
<evidence type="ECO:0000256" key="3">
    <source>
        <dbReference type="SAM" id="MobiDB-lite"/>
    </source>
</evidence>
<dbReference type="PANTHER" id="PTHR23339">
    <property type="entry name" value="TYROSINE SPECIFIC PROTEIN PHOSPHATASE AND DUAL SPECIFICITY PROTEIN PHOSPHATASE"/>
    <property type="match status" value="1"/>
</dbReference>
<dbReference type="PROSITE" id="PS50056">
    <property type="entry name" value="TYR_PHOSPHATASE_2"/>
    <property type="match status" value="1"/>
</dbReference>
<name>A0A9P0A8J3_BEMTA</name>
<sequence>MSPAKAGMVKERRTSLAAVTSVAQSLQGITIEANYSAFSESVRRRAPKGVQCAVFCGGRRCKYENPEVWDSTHKAIRGIYSHWVTDEILAMARPCTEIIVKRNLIKQFQSSIGIRSIVNLQKVGEHGSCGCPLEKAGFTYDPSIFMKNKIYFYNYEWEDYGVMESSSLLDMVKVLSFALTEGKVAIHCHAGLGRTGVLIACYLVYAVRLKANDAIRFVRLKRPQSIQTRGQIQSVQEFEQYILPNSIIFSKNGPTRSSSTPDFSLPQYVLLQKMMLHGQESRCLHHIPKIVLMICERLLMLCSCKPVSLILIRNSGFVAIPVLRTFLASESVQPKLKVSFPESQSAGTLHETSKNAMEVVEEVPEEEEVDEKETSTEKKGEEKKISTFLRNSEEEYKYAGEPNQECIDKTVEAFLRDLSSVREEIRKKVLQFRMQLNHEDGSWRKIQRETDFQVLASLLLEWLEHLRSPVLTQDHIVNIIIQKDSAAAFKSFPLSCQYTLEYLLRFVNHLTIAKHDLSEDLVKRIIAAATHQAVNVRGQYLPSGKSFNNLRKGTFSRLLEFINEMMVVTANREASTSEK</sequence>
<dbReference type="GO" id="GO:0060271">
    <property type="term" value="P:cilium assembly"/>
    <property type="evidence" value="ECO:0007669"/>
    <property type="project" value="InterPro"/>
</dbReference>
<proteinExistence type="predicted"/>
<dbReference type="InterPro" id="IPR000387">
    <property type="entry name" value="Tyr_Pase_dom"/>
</dbReference>
<feature type="domain" description="Tyrosine-protein phosphatase" evidence="4">
    <location>
        <begin position="79"/>
        <end position="244"/>
    </location>
</feature>
<dbReference type="AlphaFoldDB" id="A0A9P0A8J3"/>
<dbReference type="SMART" id="SM00195">
    <property type="entry name" value="DSPc"/>
    <property type="match status" value="1"/>
</dbReference>
<gene>
    <name evidence="7" type="ORF">BEMITA_LOCUS6853</name>
</gene>
<feature type="compositionally biased region" description="Basic and acidic residues" evidence="3">
    <location>
        <begin position="372"/>
        <end position="383"/>
    </location>
</feature>
<dbReference type="InterPro" id="IPR000242">
    <property type="entry name" value="PTP_cat"/>
</dbReference>
<evidence type="ECO:0000313" key="8">
    <source>
        <dbReference type="Proteomes" id="UP001152759"/>
    </source>
</evidence>
<dbReference type="InterPro" id="IPR049573">
    <property type="entry name" value="PTPDC1_PTP"/>
</dbReference>
<evidence type="ECO:0000259" key="4">
    <source>
        <dbReference type="PROSITE" id="PS50054"/>
    </source>
</evidence>
<keyword evidence="1" id="KW-0378">Hydrolase</keyword>
<dbReference type="EMBL" id="OU963865">
    <property type="protein sequence ID" value="CAH0387894.1"/>
    <property type="molecule type" value="Genomic_DNA"/>
</dbReference>